<dbReference type="SUPFAM" id="SSF82784">
    <property type="entry name" value="OsmC-like"/>
    <property type="match status" value="1"/>
</dbReference>
<comment type="caution">
    <text evidence="2">The sequence shown here is derived from an EMBL/GenBank/DDBJ whole genome shotgun (WGS) entry which is preliminary data.</text>
</comment>
<dbReference type="InterPro" id="IPR015946">
    <property type="entry name" value="KH_dom-like_a/b"/>
</dbReference>
<dbReference type="Pfam" id="PF02566">
    <property type="entry name" value="OsmC"/>
    <property type="match status" value="1"/>
</dbReference>
<dbReference type="Gene3D" id="3.30.300.20">
    <property type="match status" value="1"/>
</dbReference>
<accession>A0A2A6FLW1</accession>
<dbReference type="AlphaFoldDB" id="A0A2A6FLW1"/>
<organism evidence="2 3">
    <name type="scientific">Mesorhizobium sanjuanii</name>
    <dbReference type="NCBI Taxonomy" id="2037900"/>
    <lineage>
        <taxon>Bacteria</taxon>
        <taxon>Pseudomonadati</taxon>
        <taxon>Pseudomonadota</taxon>
        <taxon>Alphaproteobacteria</taxon>
        <taxon>Hyphomicrobiales</taxon>
        <taxon>Phyllobacteriaceae</taxon>
        <taxon>Mesorhizobium</taxon>
    </lineage>
</organism>
<dbReference type="InterPro" id="IPR036102">
    <property type="entry name" value="OsmC/Ohrsf"/>
</dbReference>
<dbReference type="InterPro" id="IPR019953">
    <property type="entry name" value="OHR"/>
</dbReference>
<dbReference type="Gene3D" id="2.20.25.10">
    <property type="match status" value="1"/>
</dbReference>
<dbReference type="PANTHER" id="PTHR33797:SF2">
    <property type="entry name" value="ORGANIC HYDROPEROXIDE RESISTANCE PROTEIN-LIKE"/>
    <property type="match status" value="1"/>
</dbReference>
<comment type="similarity">
    <text evidence="1">Belongs to the OsmC/Ohr family.</text>
</comment>
<protein>
    <submittedName>
        <fullName evidence="2">Ohr subfamily peroxiredoxin</fullName>
    </submittedName>
</protein>
<dbReference type="InterPro" id="IPR003718">
    <property type="entry name" value="OsmC/Ohr_fam"/>
</dbReference>
<proteinExistence type="inferred from homology"/>
<sequence length="141" mass="14745">MTILYSTRVSATGGSQGRIRSEDGVLDLDFAVPTELGGPGGATNSVQLLAGGYAACFEDSLLRVALQLGHRFSAGDLTVVAEIGLSCTEPEIFIMHASLSVTIAGVDQTTADTLVAKADAICPYTYAFRGNIDIVKTVTTW</sequence>
<evidence type="ECO:0000256" key="1">
    <source>
        <dbReference type="ARBA" id="ARBA00007378"/>
    </source>
</evidence>
<dbReference type="PANTHER" id="PTHR33797">
    <property type="entry name" value="ORGANIC HYDROPEROXIDE RESISTANCE PROTEIN-LIKE"/>
    <property type="match status" value="1"/>
</dbReference>
<evidence type="ECO:0000313" key="2">
    <source>
        <dbReference type="EMBL" id="PDQ22725.1"/>
    </source>
</evidence>
<dbReference type="GO" id="GO:0006979">
    <property type="term" value="P:response to oxidative stress"/>
    <property type="evidence" value="ECO:0007669"/>
    <property type="project" value="InterPro"/>
</dbReference>
<dbReference type="RefSeq" id="WP_097571741.1">
    <property type="nucleotide sequence ID" value="NZ_NWQG01000010.1"/>
</dbReference>
<gene>
    <name evidence="2" type="ORF">CN311_01915</name>
</gene>
<dbReference type="Proteomes" id="UP000219182">
    <property type="component" value="Unassembled WGS sequence"/>
</dbReference>
<keyword evidence="3" id="KW-1185">Reference proteome</keyword>
<dbReference type="NCBIfam" id="TIGR03561">
    <property type="entry name" value="organ_hyd_perox"/>
    <property type="match status" value="1"/>
</dbReference>
<evidence type="ECO:0000313" key="3">
    <source>
        <dbReference type="Proteomes" id="UP000219182"/>
    </source>
</evidence>
<reference evidence="2 3" key="1">
    <citation type="submission" date="2017-09" db="EMBL/GenBank/DDBJ databases">
        <title>Mesorhizobum sanjuanii sp. nov. isolated from nodules of Lotus tenuis in saline-alkaline lowlands of Flooding Pampa.</title>
        <authorList>
            <person name="Sannazzaro A.I."/>
            <person name="Torres Tejerizo G.A."/>
            <person name="Fontana F."/>
            <person name="Cumpa Velazquez L.M."/>
            <person name="Hansen L."/>
            <person name="Pistorio M."/>
            <person name="Estrella M.J."/>
        </authorList>
    </citation>
    <scope>NUCLEOTIDE SEQUENCE [LARGE SCALE GENOMIC DNA]</scope>
    <source>
        <strain evidence="2 3">BSA136</strain>
    </source>
</reference>
<name>A0A2A6FLW1_9HYPH</name>
<dbReference type="EMBL" id="NWQG01000010">
    <property type="protein sequence ID" value="PDQ22725.1"/>
    <property type="molecule type" value="Genomic_DNA"/>
</dbReference>